<dbReference type="RefSeq" id="WP_215822672.1">
    <property type="nucleotide sequence ID" value="NZ_JAGSOY010000270.1"/>
</dbReference>
<evidence type="ECO:0000256" key="1">
    <source>
        <dbReference type="ARBA" id="ARBA00022649"/>
    </source>
</evidence>
<evidence type="ECO:0000256" key="4">
    <source>
        <dbReference type="ARBA" id="ARBA00022801"/>
    </source>
</evidence>
<feature type="domain" description="PIN" evidence="6">
    <location>
        <begin position="2"/>
        <end position="118"/>
    </location>
</feature>
<dbReference type="InterPro" id="IPR029060">
    <property type="entry name" value="PIN-like_dom_sf"/>
</dbReference>
<keyword evidence="3" id="KW-0479">Metal-binding</keyword>
<comment type="caution">
    <text evidence="7">The sequence shown here is derived from an EMBL/GenBank/DDBJ whole genome shotgun (WGS) entry which is preliminary data.</text>
</comment>
<keyword evidence="8" id="KW-1185">Reference proteome</keyword>
<dbReference type="PANTHER" id="PTHR42740:SF1">
    <property type="entry name" value="RIBONUCLEASE VAPC3"/>
    <property type="match status" value="1"/>
</dbReference>
<proteinExistence type="predicted"/>
<evidence type="ECO:0000313" key="7">
    <source>
        <dbReference type="EMBL" id="MBU2714421.1"/>
    </source>
</evidence>
<accession>A0ABS5ZLR0</accession>
<protein>
    <submittedName>
        <fullName evidence="7">PIN domain nuclease</fullName>
    </submittedName>
</protein>
<dbReference type="EMBL" id="JAGSOY010000270">
    <property type="protein sequence ID" value="MBU2714421.1"/>
    <property type="molecule type" value="Genomic_DNA"/>
</dbReference>
<dbReference type="InterPro" id="IPR002716">
    <property type="entry name" value="PIN_dom"/>
</dbReference>
<dbReference type="Pfam" id="PF01850">
    <property type="entry name" value="PIN"/>
    <property type="match status" value="1"/>
</dbReference>
<sequence>MVLVDTSVWIDYFNGKATVHTDRLDSLLSTEIVVVGDLILAEILQGFRVDRDFKRAKELLTELDVYPLCNQYLAIKSAENYRTLRKKGITVRKTIDCIIATFCIERKIPLLFSDKDFEG</sequence>
<feature type="non-terminal residue" evidence="7">
    <location>
        <position position="119"/>
    </location>
</feature>
<organism evidence="7 8">
    <name type="scientific">Zooshikella harenae</name>
    <dbReference type="NCBI Taxonomy" id="2827238"/>
    <lineage>
        <taxon>Bacteria</taxon>
        <taxon>Pseudomonadati</taxon>
        <taxon>Pseudomonadota</taxon>
        <taxon>Gammaproteobacteria</taxon>
        <taxon>Oceanospirillales</taxon>
        <taxon>Zooshikellaceae</taxon>
        <taxon>Zooshikella</taxon>
    </lineage>
</organism>
<evidence type="ECO:0000256" key="5">
    <source>
        <dbReference type="ARBA" id="ARBA00022842"/>
    </source>
</evidence>
<evidence type="ECO:0000256" key="3">
    <source>
        <dbReference type="ARBA" id="ARBA00022723"/>
    </source>
</evidence>
<evidence type="ECO:0000259" key="6">
    <source>
        <dbReference type="Pfam" id="PF01850"/>
    </source>
</evidence>
<evidence type="ECO:0000256" key="2">
    <source>
        <dbReference type="ARBA" id="ARBA00022722"/>
    </source>
</evidence>
<dbReference type="Gene3D" id="3.40.50.1010">
    <property type="entry name" value="5'-nuclease"/>
    <property type="match status" value="1"/>
</dbReference>
<keyword evidence="5" id="KW-0460">Magnesium</keyword>
<dbReference type="InterPro" id="IPR051749">
    <property type="entry name" value="PINc/VapC_TA_RNase"/>
</dbReference>
<evidence type="ECO:0000313" key="8">
    <source>
        <dbReference type="Proteomes" id="UP000690515"/>
    </source>
</evidence>
<name>A0ABS5ZLR0_9GAMM</name>
<keyword evidence="4" id="KW-0378">Hydrolase</keyword>
<dbReference type="Proteomes" id="UP000690515">
    <property type="component" value="Unassembled WGS sequence"/>
</dbReference>
<dbReference type="SUPFAM" id="SSF88723">
    <property type="entry name" value="PIN domain-like"/>
    <property type="match status" value="1"/>
</dbReference>
<gene>
    <name evidence="7" type="ORF">KCG35_25555</name>
</gene>
<reference evidence="7 8" key="1">
    <citation type="submission" date="2021-04" db="EMBL/GenBank/DDBJ databases">
        <authorList>
            <person name="Pira H."/>
            <person name="Risdian C."/>
            <person name="Wink J."/>
        </authorList>
    </citation>
    <scope>NUCLEOTIDE SEQUENCE [LARGE SCALE GENOMIC DNA]</scope>
    <source>
        <strain evidence="7 8">WH53</strain>
    </source>
</reference>
<keyword evidence="1" id="KW-1277">Toxin-antitoxin system</keyword>
<keyword evidence="2" id="KW-0540">Nuclease</keyword>
<dbReference type="PANTHER" id="PTHR42740">
    <property type="entry name" value="RIBONUCLEASE VAPC3"/>
    <property type="match status" value="1"/>
</dbReference>
<dbReference type="CDD" id="cd18760">
    <property type="entry name" value="PIN_MtVapC3-like"/>
    <property type="match status" value="1"/>
</dbReference>